<dbReference type="Proteomes" id="UP000694621">
    <property type="component" value="Unplaced"/>
</dbReference>
<dbReference type="InterPro" id="IPR013320">
    <property type="entry name" value="ConA-like_dom_sf"/>
</dbReference>
<dbReference type="Pfam" id="PF13765">
    <property type="entry name" value="PRY"/>
    <property type="match status" value="1"/>
</dbReference>
<keyword evidence="2" id="KW-0863">Zinc-finger</keyword>
<evidence type="ECO:0000259" key="5">
    <source>
        <dbReference type="PROSITE" id="PS50188"/>
    </source>
</evidence>
<dbReference type="InterPro" id="IPR003879">
    <property type="entry name" value="Butyrophylin_SPRY"/>
</dbReference>
<dbReference type="GO" id="GO:0005737">
    <property type="term" value="C:cytoplasm"/>
    <property type="evidence" value="ECO:0007669"/>
    <property type="project" value="UniProtKB-ARBA"/>
</dbReference>
<dbReference type="SUPFAM" id="SSF49899">
    <property type="entry name" value="Concanavalin A-like lectins/glucanases"/>
    <property type="match status" value="1"/>
</dbReference>
<sequence length="206" mass="23496">AFLASLWIFVNVSADACNFTLDPNTAHTGLTLSKKNRKVKRLRNPQPGEEPEDPDHPDRFEYCRQVLSVEGQTGRCYWEAEWKGKEVVIAMSYRGIKRKERLSDDCLFGYNNQSWSLFYSSGKFLIKHNNLQTVIPAPRLPSNRVGVYLDYEELGSTESFPRTLTHLHTFHSTFTEPLYAGFRVYFGSSTNSASSEPDNVGVILVY</sequence>
<dbReference type="AlphaFoldDB" id="A0A8B9GP12"/>
<dbReference type="InterPro" id="IPR001870">
    <property type="entry name" value="B30.2/SPRY"/>
</dbReference>
<keyword evidence="3" id="KW-0862">Zinc</keyword>
<name>A0A8B9GP12_ASTMX</name>
<evidence type="ECO:0000256" key="1">
    <source>
        <dbReference type="ARBA" id="ARBA00022723"/>
    </source>
</evidence>
<dbReference type="Gene3D" id="2.60.120.920">
    <property type="match status" value="1"/>
</dbReference>
<dbReference type="PRINTS" id="PR01407">
    <property type="entry name" value="BUTYPHLNCDUF"/>
</dbReference>
<accession>A0A8B9GP12</accession>
<evidence type="ECO:0000256" key="3">
    <source>
        <dbReference type="ARBA" id="ARBA00022833"/>
    </source>
</evidence>
<feature type="domain" description="B30.2/SPRY" evidence="5">
    <location>
        <begin position="1"/>
        <end position="200"/>
    </location>
</feature>
<dbReference type="InterPro" id="IPR006574">
    <property type="entry name" value="PRY"/>
</dbReference>
<keyword evidence="1" id="KW-0479">Metal-binding</keyword>
<dbReference type="PANTHER" id="PTHR25465">
    <property type="entry name" value="B-BOX DOMAIN CONTAINING"/>
    <property type="match status" value="1"/>
</dbReference>
<dbReference type="PROSITE" id="PS50188">
    <property type="entry name" value="B302_SPRY"/>
    <property type="match status" value="1"/>
</dbReference>
<dbReference type="GO" id="GO:0008270">
    <property type="term" value="F:zinc ion binding"/>
    <property type="evidence" value="ECO:0007669"/>
    <property type="project" value="UniProtKB-KW"/>
</dbReference>
<evidence type="ECO:0000313" key="7">
    <source>
        <dbReference type="Proteomes" id="UP000694621"/>
    </source>
</evidence>
<dbReference type="Ensembl" id="ENSAMXT00005000969.1">
    <property type="protein sequence ID" value="ENSAMXP00005000859.1"/>
    <property type="gene ID" value="ENSAMXG00005000538.1"/>
</dbReference>
<dbReference type="CDD" id="cd16040">
    <property type="entry name" value="SPRY_PRY_SNTX"/>
    <property type="match status" value="1"/>
</dbReference>
<feature type="region of interest" description="Disordered" evidence="4">
    <location>
        <begin position="37"/>
        <end position="57"/>
    </location>
</feature>
<dbReference type="InterPro" id="IPR051051">
    <property type="entry name" value="E3_ubiq-ligase_TRIM/RNF"/>
</dbReference>
<evidence type="ECO:0000256" key="4">
    <source>
        <dbReference type="SAM" id="MobiDB-lite"/>
    </source>
</evidence>
<proteinExistence type="predicted"/>
<dbReference type="PANTHER" id="PTHR25465:SF14">
    <property type="entry name" value="E3 UBIQUITIN-PROTEIN LIGASE TRIM65"/>
    <property type="match status" value="1"/>
</dbReference>
<evidence type="ECO:0000313" key="6">
    <source>
        <dbReference type="Ensembl" id="ENSAMXP00005000859.1"/>
    </source>
</evidence>
<dbReference type="InterPro" id="IPR043136">
    <property type="entry name" value="B30.2/SPRY_sf"/>
</dbReference>
<organism evidence="6 7">
    <name type="scientific">Astyanax mexicanus</name>
    <name type="common">Blind cave fish</name>
    <name type="synonym">Astyanax fasciatus mexicanus</name>
    <dbReference type="NCBI Taxonomy" id="7994"/>
    <lineage>
        <taxon>Eukaryota</taxon>
        <taxon>Metazoa</taxon>
        <taxon>Chordata</taxon>
        <taxon>Craniata</taxon>
        <taxon>Vertebrata</taxon>
        <taxon>Euteleostomi</taxon>
        <taxon>Actinopterygii</taxon>
        <taxon>Neopterygii</taxon>
        <taxon>Teleostei</taxon>
        <taxon>Ostariophysi</taxon>
        <taxon>Characiformes</taxon>
        <taxon>Characoidei</taxon>
        <taxon>Acestrorhamphidae</taxon>
        <taxon>Acestrorhamphinae</taxon>
        <taxon>Astyanax</taxon>
    </lineage>
</organism>
<dbReference type="SMART" id="SM00589">
    <property type="entry name" value="PRY"/>
    <property type="match status" value="1"/>
</dbReference>
<protein>
    <recommendedName>
        <fullName evidence="5">B30.2/SPRY domain-containing protein</fullName>
    </recommendedName>
</protein>
<reference evidence="6" key="1">
    <citation type="submission" date="2025-08" db="UniProtKB">
        <authorList>
            <consortium name="Ensembl"/>
        </authorList>
    </citation>
    <scope>IDENTIFICATION</scope>
</reference>
<evidence type="ECO:0000256" key="2">
    <source>
        <dbReference type="ARBA" id="ARBA00022771"/>
    </source>
</evidence>